<dbReference type="PANTHER" id="PTHR35006">
    <property type="entry name" value="GLYOXALASE FAMILY PROTEIN (AFU_ORTHOLOGUE AFUA_5G14830)"/>
    <property type="match status" value="1"/>
</dbReference>
<dbReference type="InterPro" id="IPR037523">
    <property type="entry name" value="VOC_core"/>
</dbReference>
<evidence type="ECO:0000313" key="2">
    <source>
        <dbReference type="EMBL" id="MEA5125036.1"/>
    </source>
</evidence>
<dbReference type="PANTHER" id="PTHR35006:SF2">
    <property type="entry name" value="GLYOXALASE FAMILY PROTEIN (AFU_ORTHOLOGUE AFUA_5G14830)"/>
    <property type="match status" value="1"/>
</dbReference>
<dbReference type="EMBL" id="LXNG01000013">
    <property type="protein sequence ID" value="OAG67835.1"/>
    <property type="molecule type" value="Genomic_DNA"/>
</dbReference>
<name>A0A1A9MC26_9XANT</name>
<dbReference type="Proteomes" id="UP001303614">
    <property type="component" value="Unassembled WGS sequence"/>
</dbReference>
<dbReference type="OrthoDB" id="9800438at2"/>
<dbReference type="InterPro" id="IPR004360">
    <property type="entry name" value="Glyas_Fos-R_dOase_dom"/>
</dbReference>
<dbReference type="STRING" id="1843580.A7D17_15710"/>
<evidence type="ECO:0000313" key="5">
    <source>
        <dbReference type="Proteomes" id="UP001303614"/>
    </source>
</evidence>
<accession>A0A1A9MC26</accession>
<dbReference type="AlphaFoldDB" id="A0A1A9MC26"/>
<sequence length="129" mass="13474">MSAIDHVGMACSDLQTSVAFYRVALAPLGITLLAELTAADTGGRAHAGFGIERPFLWLGAEAQASGAMHLALTATDRASVEAFHQAALAAGGRNHGAPGLRPHYHPHYYSAFVLDPDGNNLEAVCHRAA</sequence>
<gene>
    <name evidence="3" type="ORF">A7D17_15710</name>
    <name evidence="2" type="ORF">VB146_14505</name>
</gene>
<organism evidence="3 4">
    <name type="scientific">Xanthomonas floridensis</name>
    <dbReference type="NCBI Taxonomy" id="1843580"/>
    <lineage>
        <taxon>Bacteria</taxon>
        <taxon>Pseudomonadati</taxon>
        <taxon>Pseudomonadota</taxon>
        <taxon>Gammaproteobacteria</taxon>
        <taxon>Lysobacterales</taxon>
        <taxon>Lysobacteraceae</taxon>
        <taxon>Xanthomonas</taxon>
    </lineage>
</organism>
<dbReference type="CDD" id="cd07262">
    <property type="entry name" value="VOC_like"/>
    <property type="match status" value="1"/>
</dbReference>
<comment type="caution">
    <text evidence="3">The sequence shown here is derived from an EMBL/GenBank/DDBJ whole genome shotgun (WGS) entry which is preliminary data.</text>
</comment>
<keyword evidence="5" id="KW-1185">Reference proteome</keyword>
<evidence type="ECO:0000259" key="1">
    <source>
        <dbReference type="PROSITE" id="PS51819"/>
    </source>
</evidence>
<dbReference type="Pfam" id="PF00903">
    <property type="entry name" value="Glyoxalase"/>
    <property type="match status" value="1"/>
</dbReference>
<feature type="domain" description="VOC" evidence="1">
    <location>
        <begin position="3"/>
        <end position="126"/>
    </location>
</feature>
<dbReference type="Gene3D" id="3.10.180.10">
    <property type="entry name" value="2,3-Dihydroxybiphenyl 1,2-Dioxygenase, domain 1"/>
    <property type="match status" value="1"/>
</dbReference>
<dbReference type="PROSITE" id="PS51819">
    <property type="entry name" value="VOC"/>
    <property type="match status" value="1"/>
</dbReference>
<reference evidence="2 5" key="2">
    <citation type="submission" date="2023-12" db="EMBL/GenBank/DDBJ databases">
        <title>Genome sequencing of Xanthomonas floridensis.</title>
        <authorList>
            <person name="Greer S."/>
            <person name="Harrison J."/>
            <person name="Grant M."/>
            <person name="Vicente J."/>
            <person name="Studholme D."/>
        </authorList>
    </citation>
    <scope>NUCLEOTIDE SEQUENCE [LARGE SCALE GENOMIC DNA]</scope>
    <source>
        <strain evidence="2 5">WHRI 8848</strain>
    </source>
</reference>
<reference evidence="3 4" key="1">
    <citation type="submission" date="2016-05" db="EMBL/GenBank/DDBJ databases">
        <title>Pathogenic, phenotypic and molecular characterisation of Xanthomonas nasturtii sp. nov. and Xanthomonas floridensis sp. nov., new species of Xanthomonas associated with watercress production in Florida.</title>
        <authorList>
            <person name="Vicente J.G."/>
            <person name="Rothwell S."/>
            <person name="Holub E.B."/>
            <person name="Studholme D.J."/>
        </authorList>
    </citation>
    <scope>NUCLEOTIDE SEQUENCE [LARGE SCALE GENOMIC DNA]</scope>
    <source>
        <strain evidence="3 4">WHRI 8848</strain>
    </source>
</reference>
<evidence type="ECO:0000313" key="3">
    <source>
        <dbReference type="EMBL" id="OAG67835.1"/>
    </source>
</evidence>
<dbReference type="SUPFAM" id="SSF54593">
    <property type="entry name" value="Glyoxalase/Bleomycin resistance protein/Dihydroxybiphenyl dioxygenase"/>
    <property type="match status" value="1"/>
</dbReference>
<protein>
    <submittedName>
        <fullName evidence="3">Glyoxalase</fullName>
    </submittedName>
    <submittedName>
        <fullName evidence="2">VOC family protein</fullName>
    </submittedName>
</protein>
<dbReference type="InterPro" id="IPR029068">
    <property type="entry name" value="Glyas_Bleomycin-R_OHBP_Dase"/>
</dbReference>
<dbReference type="RefSeq" id="WP_064508780.1">
    <property type="nucleotide sequence ID" value="NZ_JAYFSN010000016.1"/>
</dbReference>
<dbReference type="Proteomes" id="UP000077659">
    <property type="component" value="Unassembled WGS sequence"/>
</dbReference>
<dbReference type="EMBL" id="JAYFSO010000018">
    <property type="protein sequence ID" value="MEA5125036.1"/>
    <property type="molecule type" value="Genomic_DNA"/>
</dbReference>
<proteinExistence type="predicted"/>
<evidence type="ECO:0000313" key="4">
    <source>
        <dbReference type="Proteomes" id="UP000077659"/>
    </source>
</evidence>